<evidence type="ECO:0000256" key="1">
    <source>
        <dbReference type="SAM" id="MobiDB-lite"/>
    </source>
</evidence>
<feature type="compositionally biased region" description="Acidic residues" evidence="1">
    <location>
        <begin position="35"/>
        <end position="44"/>
    </location>
</feature>
<comment type="caution">
    <text evidence="2">The sequence shown here is derived from an EMBL/GenBank/DDBJ whole genome shotgun (WGS) entry which is preliminary data.</text>
</comment>
<dbReference type="Proteomes" id="UP001642484">
    <property type="component" value="Unassembled WGS sequence"/>
</dbReference>
<evidence type="ECO:0000313" key="2">
    <source>
        <dbReference type="EMBL" id="CAK9076290.1"/>
    </source>
</evidence>
<feature type="region of interest" description="Disordered" evidence="1">
    <location>
        <begin position="22"/>
        <end position="47"/>
    </location>
</feature>
<proteinExistence type="predicted"/>
<organism evidence="2 3">
    <name type="scientific">Durusdinium trenchii</name>
    <dbReference type="NCBI Taxonomy" id="1381693"/>
    <lineage>
        <taxon>Eukaryota</taxon>
        <taxon>Sar</taxon>
        <taxon>Alveolata</taxon>
        <taxon>Dinophyceae</taxon>
        <taxon>Suessiales</taxon>
        <taxon>Symbiodiniaceae</taxon>
        <taxon>Durusdinium</taxon>
    </lineage>
</organism>
<sequence>MEKIRLTKDVFMKDLKMTYKKHMKRRPEDGGHELADEEDADSADTIDSTFPDFSKEWREFSVKLAKGDVQTESDGQIVYEVGGPTPAPTFWDRWKMHLLMGMNISMLMCTQYLKRPGWLCASFLPLVHVTLR</sequence>
<accession>A0ABP0PJU4</accession>
<protein>
    <submittedName>
        <fullName evidence="2">Uncharacterized protein</fullName>
    </submittedName>
</protein>
<name>A0ABP0PJU4_9DINO</name>
<keyword evidence="3" id="KW-1185">Reference proteome</keyword>
<gene>
    <name evidence="2" type="ORF">CCMP2556_LOCUS37585</name>
</gene>
<evidence type="ECO:0000313" key="3">
    <source>
        <dbReference type="Proteomes" id="UP001642484"/>
    </source>
</evidence>
<reference evidence="2 3" key="1">
    <citation type="submission" date="2024-02" db="EMBL/GenBank/DDBJ databases">
        <authorList>
            <person name="Chen Y."/>
            <person name="Shah S."/>
            <person name="Dougan E. K."/>
            <person name="Thang M."/>
            <person name="Chan C."/>
        </authorList>
    </citation>
    <scope>NUCLEOTIDE SEQUENCE [LARGE SCALE GENOMIC DNA]</scope>
</reference>
<dbReference type="EMBL" id="CAXAMN010023251">
    <property type="protein sequence ID" value="CAK9076290.1"/>
    <property type="molecule type" value="Genomic_DNA"/>
</dbReference>